<evidence type="ECO:0000259" key="1">
    <source>
        <dbReference type="PROSITE" id="PS50853"/>
    </source>
</evidence>
<sequence length="197" mass="22123">MVTVINGSSVYVDWSSDLPPPTSATFLNILHFTLDYSPQVGEPPPQTAFAKTAHNAVINNTIAATDYIVRVTATFIDGNEAIIMQKNLPSSPPPPLLDTIDTSFNEATISYFPPESVPSDLSYYIEYFPIDRAEYTNYVETKASIVKLRGLEPGIRYVIKIFTVFKGMPSLQFVETQFVTKCKQIIFSKNYREVVEY</sequence>
<evidence type="ECO:0000313" key="3">
    <source>
        <dbReference type="WBParaSite" id="PDA_v2.g16487.t1"/>
    </source>
</evidence>
<dbReference type="PROSITE" id="PS50853">
    <property type="entry name" value="FN3"/>
    <property type="match status" value="1"/>
</dbReference>
<name>A0A914PNW3_9BILA</name>
<dbReference type="SMART" id="SM00060">
    <property type="entry name" value="FN3"/>
    <property type="match status" value="1"/>
</dbReference>
<dbReference type="CDD" id="cd00063">
    <property type="entry name" value="FN3"/>
    <property type="match status" value="1"/>
</dbReference>
<organism evidence="2 3">
    <name type="scientific">Panagrolaimus davidi</name>
    <dbReference type="NCBI Taxonomy" id="227884"/>
    <lineage>
        <taxon>Eukaryota</taxon>
        <taxon>Metazoa</taxon>
        <taxon>Ecdysozoa</taxon>
        <taxon>Nematoda</taxon>
        <taxon>Chromadorea</taxon>
        <taxon>Rhabditida</taxon>
        <taxon>Tylenchina</taxon>
        <taxon>Panagrolaimomorpha</taxon>
        <taxon>Panagrolaimoidea</taxon>
        <taxon>Panagrolaimidae</taxon>
        <taxon>Panagrolaimus</taxon>
    </lineage>
</organism>
<dbReference type="AlphaFoldDB" id="A0A914PNW3"/>
<protein>
    <submittedName>
        <fullName evidence="3">Fibronectin type-III domain-containing protein</fullName>
    </submittedName>
</protein>
<accession>A0A914PNW3</accession>
<dbReference type="SUPFAM" id="SSF49265">
    <property type="entry name" value="Fibronectin type III"/>
    <property type="match status" value="1"/>
</dbReference>
<reference evidence="3" key="1">
    <citation type="submission" date="2022-11" db="UniProtKB">
        <authorList>
            <consortium name="WormBaseParasite"/>
        </authorList>
    </citation>
    <scope>IDENTIFICATION</scope>
</reference>
<dbReference type="WBParaSite" id="PDA_v2.g16487.t1">
    <property type="protein sequence ID" value="PDA_v2.g16487.t1"/>
    <property type="gene ID" value="PDA_v2.g16487"/>
</dbReference>
<feature type="domain" description="Fibronectin type-III" evidence="1">
    <location>
        <begin position="92"/>
        <end position="185"/>
    </location>
</feature>
<evidence type="ECO:0000313" key="2">
    <source>
        <dbReference type="Proteomes" id="UP000887578"/>
    </source>
</evidence>
<dbReference type="Proteomes" id="UP000887578">
    <property type="component" value="Unplaced"/>
</dbReference>
<dbReference type="InterPro" id="IPR003961">
    <property type="entry name" value="FN3_dom"/>
</dbReference>
<dbReference type="Gene3D" id="2.60.40.10">
    <property type="entry name" value="Immunoglobulins"/>
    <property type="match status" value="2"/>
</dbReference>
<dbReference type="InterPro" id="IPR013783">
    <property type="entry name" value="Ig-like_fold"/>
</dbReference>
<dbReference type="InterPro" id="IPR036116">
    <property type="entry name" value="FN3_sf"/>
</dbReference>
<proteinExistence type="predicted"/>
<keyword evidence="2" id="KW-1185">Reference proteome</keyword>